<dbReference type="InterPro" id="IPR038765">
    <property type="entry name" value="Papain-like_cys_pep_sf"/>
</dbReference>
<name>A0A0V0QJV1_PSEPJ</name>
<comment type="similarity">
    <text evidence="1">Belongs to the peptidase C19 family.</text>
</comment>
<dbReference type="OrthoDB" id="289038at2759"/>
<proteinExistence type="inferred from homology"/>
<organism evidence="4 5">
    <name type="scientific">Pseudocohnilembus persalinus</name>
    <name type="common">Ciliate</name>
    <dbReference type="NCBI Taxonomy" id="266149"/>
    <lineage>
        <taxon>Eukaryota</taxon>
        <taxon>Sar</taxon>
        <taxon>Alveolata</taxon>
        <taxon>Ciliophora</taxon>
        <taxon>Intramacronucleata</taxon>
        <taxon>Oligohymenophorea</taxon>
        <taxon>Scuticociliatia</taxon>
        <taxon>Philasterida</taxon>
        <taxon>Pseudocohnilembidae</taxon>
        <taxon>Pseudocohnilembus</taxon>
    </lineage>
</organism>
<gene>
    <name evidence="4" type="ORF">PPERSA_11824</name>
</gene>
<dbReference type="GO" id="GO:0006508">
    <property type="term" value="P:proteolysis"/>
    <property type="evidence" value="ECO:0007669"/>
    <property type="project" value="UniProtKB-KW"/>
</dbReference>
<dbReference type="PROSITE" id="PS00972">
    <property type="entry name" value="USP_1"/>
    <property type="match status" value="1"/>
</dbReference>
<keyword evidence="2" id="KW-0175">Coiled coil</keyword>
<dbReference type="PANTHER" id="PTHR24006">
    <property type="entry name" value="UBIQUITIN CARBOXYL-TERMINAL HYDROLASE"/>
    <property type="match status" value="1"/>
</dbReference>
<keyword evidence="5" id="KW-1185">Reference proteome</keyword>
<dbReference type="Proteomes" id="UP000054937">
    <property type="component" value="Unassembled WGS sequence"/>
</dbReference>
<evidence type="ECO:0000256" key="2">
    <source>
        <dbReference type="SAM" id="Coils"/>
    </source>
</evidence>
<dbReference type="InterPro" id="IPR050164">
    <property type="entry name" value="Peptidase_C19"/>
</dbReference>
<dbReference type="PROSITE" id="PS50235">
    <property type="entry name" value="USP_3"/>
    <property type="match status" value="1"/>
</dbReference>
<dbReference type="InParanoid" id="A0A0V0QJV1"/>
<dbReference type="InterPro" id="IPR001394">
    <property type="entry name" value="Peptidase_C19_UCH"/>
</dbReference>
<keyword evidence="1" id="KW-0788">Thiol protease</keyword>
<dbReference type="InterPro" id="IPR028889">
    <property type="entry name" value="USP"/>
</dbReference>
<dbReference type="InterPro" id="IPR018200">
    <property type="entry name" value="USP_CS"/>
</dbReference>
<keyword evidence="1" id="KW-0378">Hydrolase</keyword>
<dbReference type="SUPFAM" id="SSF54001">
    <property type="entry name" value="Cysteine proteinases"/>
    <property type="match status" value="1"/>
</dbReference>
<feature type="domain" description="USP" evidence="3">
    <location>
        <begin position="108"/>
        <end position="609"/>
    </location>
</feature>
<comment type="catalytic activity">
    <reaction evidence="1">
        <text>Thiol-dependent hydrolysis of ester, thioester, amide, peptide and isopeptide bonds formed by the C-terminal Gly of ubiquitin (a 76-residue protein attached to proteins as an intracellular targeting signal).</text>
        <dbReference type="EC" id="3.4.19.12"/>
    </reaction>
</comment>
<accession>A0A0V0QJV1</accession>
<feature type="coiled-coil region" evidence="2">
    <location>
        <begin position="502"/>
        <end position="543"/>
    </location>
</feature>
<keyword evidence="1" id="KW-0645">Protease</keyword>
<comment type="caution">
    <text evidence="4">The sequence shown here is derived from an EMBL/GenBank/DDBJ whole genome shotgun (WGS) entry which is preliminary data.</text>
</comment>
<protein>
    <recommendedName>
        <fullName evidence="1">Ubiquitin carboxyl-terminal hydrolase</fullName>
        <ecNumber evidence="1">3.4.19.12</ecNumber>
    </recommendedName>
</protein>
<dbReference type="AlphaFoldDB" id="A0A0V0QJV1"/>
<dbReference type="GO" id="GO:0005634">
    <property type="term" value="C:nucleus"/>
    <property type="evidence" value="ECO:0007669"/>
    <property type="project" value="TreeGrafter"/>
</dbReference>
<dbReference type="EMBL" id="LDAU01000154">
    <property type="protein sequence ID" value="KRX02484.1"/>
    <property type="molecule type" value="Genomic_DNA"/>
</dbReference>
<evidence type="ECO:0000256" key="1">
    <source>
        <dbReference type="RuleBase" id="RU366025"/>
    </source>
</evidence>
<dbReference type="GO" id="GO:0005829">
    <property type="term" value="C:cytosol"/>
    <property type="evidence" value="ECO:0007669"/>
    <property type="project" value="TreeGrafter"/>
</dbReference>
<reference evidence="4 5" key="1">
    <citation type="journal article" date="2015" name="Sci. Rep.">
        <title>Genome of the facultative scuticociliatosis pathogen Pseudocohnilembus persalinus provides insight into its virulence through horizontal gene transfer.</title>
        <authorList>
            <person name="Xiong J."/>
            <person name="Wang G."/>
            <person name="Cheng J."/>
            <person name="Tian M."/>
            <person name="Pan X."/>
            <person name="Warren A."/>
            <person name="Jiang C."/>
            <person name="Yuan D."/>
            <person name="Miao W."/>
        </authorList>
    </citation>
    <scope>NUCLEOTIDE SEQUENCE [LARGE SCALE GENOMIC DNA]</scope>
    <source>
        <strain evidence="4">36N120E</strain>
    </source>
</reference>
<evidence type="ECO:0000313" key="5">
    <source>
        <dbReference type="Proteomes" id="UP000054937"/>
    </source>
</evidence>
<dbReference type="OMA" id="DEYLMIN"/>
<dbReference type="GO" id="GO:0004843">
    <property type="term" value="F:cysteine-type deubiquitinase activity"/>
    <property type="evidence" value="ECO:0007669"/>
    <property type="project" value="UniProtKB-UniRule"/>
</dbReference>
<evidence type="ECO:0000313" key="4">
    <source>
        <dbReference type="EMBL" id="KRX02484.1"/>
    </source>
</evidence>
<dbReference type="PROSITE" id="PS00973">
    <property type="entry name" value="USP_2"/>
    <property type="match status" value="1"/>
</dbReference>
<dbReference type="EC" id="3.4.19.12" evidence="1"/>
<dbReference type="PANTHER" id="PTHR24006:SF827">
    <property type="entry name" value="UBIQUITIN CARBOXYL-TERMINAL HYDROLASE 34"/>
    <property type="match status" value="1"/>
</dbReference>
<sequence>MIRQNSNPSKEQQKEFKKLLPLFQDFGFGPEYVWDAFKFTNGNPNEMLNLLVEQSKVNNEINQKLSQSKNPDSEQNQIKEAIKQSLQQQQNEDIQNPEELIRKPEFPVGLQNLGQTCYFNVVIQTLFQIREVRDLILKIDFDQIKHELYPLNKQKKFKLLKEFQILFGMMLKGKKSYTIPLELFEAFKSINDNVFKIGEQADFFEFQNTCFELIEEAFDTDDQQQIEQKQKQENTDQELNNGFNQSILKKSQIQEKLKNNKNPITKLFYGVSQEVIQFYVNNFGQITLLQIVKYLYVNIEQFFQLIKQNNQQAEIKKYQEQIQGIVNLDVKLGDLYKSFSNSQKIVIDEYQTKDGNKTSAQIDTKIKTPPYILNFYINRMSFNRKTLQPEKDQSKFYFPKEMFLDLFMQQESEQNQQNSYDNLQIIERKIQKLEEVLQNWEEYGEYNLKLEHCFTNVLNFLKLQRENEEEFTNLEESEVLGIDELEGKFGVLGNVNDFKTTINTVQNYHDQLKNKKQKLQEKLKILKEQKKKMYEQNQNQKYELFSILMHDGEAMSGHYYCYILDDKTGEWWKFNDRIVTKANEQEIFEEAYGNGNSKKNACCLFYRNAKEKIKNTQPVTLTARLKQEIVKRDRQFLEDIDITRVQNGLEGLKINMGQIIKRHQKILDSPNKSFIEKFADFDRFLLNEESFKKFSNYSIFSKLLKNANTDQVLEVLNSKQNLEKAIIE</sequence>
<evidence type="ECO:0000259" key="3">
    <source>
        <dbReference type="PROSITE" id="PS50235"/>
    </source>
</evidence>
<keyword evidence="1" id="KW-0833">Ubl conjugation pathway</keyword>
<feature type="coiled-coil region" evidence="2">
    <location>
        <begin position="416"/>
        <end position="443"/>
    </location>
</feature>
<dbReference type="CDD" id="cd02257">
    <property type="entry name" value="Peptidase_C19"/>
    <property type="match status" value="1"/>
</dbReference>
<dbReference type="Pfam" id="PF00443">
    <property type="entry name" value="UCH"/>
    <property type="match status" value="1"/>
</dbReference>
<dbReference type="GO" id="GO:0016579">
    <property type="term" value="P:protein deubiquitination"/>
    <property type="evidence" value="ECO:0007669"/>
    <property type="project" value="InterPro"/>
</dbReference>
<dbReference type="Gene3D" id="3.90.70.10">
    <property type="entry name" value="Cysteine proteinases"/>
    <property type="match status" value="1"/>
</dbReference>